<evidence type="ECO:0008006" key="3">
    <source>
        <dbReference type="Google" id="ProtNLM"/>
    </source>
</evidence>
<evidence type="ECO:0000313" key="2">
    <source>
        <dbReference type="Proteomes" id="UP001060368"/>
    </source>
</evidence>
<sequence>MFLNATTKEELKMAAEAEPKIAKAYNRLIEMSDDEENRRLYEERIAQIIEVDLKIQAAEEIGIEKGIEIGEEKGREEGIIHSAKNLILLGMDDEIIMKATGLSADKIAQLRSEVEP</sequence>
<accession>A0A9E7PSI2</accession>
<name>A0A9E7PSI2_9EURY</name>
<keyword evidence="2" id="KW-1185">Reference proteome</keyword>
<dbReference type="EMBL" id="CP096115">
    <property type="protein sequence ID" value="UUX92917.1"/>
    <property type="molecule type" value="Genomic_DNA"/>
</dbReference>
<dbReference type="RefSeq" id="WP_257743060.1">
    <property type="nucleotide sequence ID" value="NZ_CP096115.1"/>
</dbReference>
<dbReference type="GeneID" id="74306422"/>
<gene>
    <name evidence="1" type="ORF">L6E24_01965</name>
</gene>
<dbReference type="AlphaFoldDB" id="A0A9E7PSI2"/>
<proteinExistence type="predicted"/>
<dbReference type="Proteomes" id="UP001060368">
    <property type="component" value="Chromosome"/>
</dbReference>
<protein>
    <recommendedName>
        <fullName evidence="3">Rpn family recombination-promoting nuclease/putative transposase</fullName>
    </recommendedName>
</protein>
<evidence type="ECO:0000313" key="1">
    <source>
        <dbReference type="EMBL" id="UUX92917.1"/>
    </source>
</evidence>
<dbReference type="KEGG" id="mend:L6E24_01965"/>
<reference evidence="1" key="1">
    <citation type="submission" date="2022-04" db="EMBL/GenBank/DDBJ databases">
        <title>Complete genome of Methanoplanus endosymbiosus DSM 3599.</title>
        <authorList>
            <person name="Chen S.-C."/>
            <person name="You Y.-T."/>
            <person name="Zhou Y.-Z."/>
            <person name="Lai M.-C."/>
        </authorList>
    </citation>
    <scope>NUCLEOTIDE SEQUENCE</scope>
    <source>
        <strain evidence="1">DSM 3599</strain>
    </source>
</reference>
<organism evidence="1 2">
    <name type="scientific">Methanoplanus endosymbiosus</name>
    <dbReference type="NCBI Taxonomy" id="33865"/>
    <lineage>
        <taxon>Archaea</taxon>
        <taxon>Methanobacteriati</taxon>
        <taxon>Methanobacteriota</taxon>
        <taxon>Stenosarchaea group</taxon>
        <taxon>Methanomicrobia</taxon>
        <taxon>Methanomicrobiales</taxon>
        <taxon>Methanomicrobiaceae</taxon>
        <taxon>Methanoplanus</taxon>
    </lineage>
</organism>